<reference evidence="4" key="1">
    <citation type="journal article" date="2013" name="Genome Announc.">
        <title>Draft genome sequence of Pseudozyma brasiliensis sp. nov. strain GHG001, a high producer of endo-1,4-xylanase isolated from an insect pest of sugarcane.</title>
        <authorList>
            <person name="Oliveira J.V.D.C."/>
            <person name="dos Santos R.A.C."/>
            <person name="Borges T.A."/>
            <person name="Riano-Pachon D.M."/>
            <person name="Goldman G.H."/>
        </authorList>
    </citation>
    <scope>NUCLEOTIDE SEQUENCE [LARGE SCALE GENOMIC DNA]</scope>
    <source>
        <strain evidence="4">GHG001</strain>
    </source>
</reference>
<proteinExistence type="predicted"/>
<dbReference type="SUPFAM" id="SSF54236">
    <property type="entry name" value="Ubiquitin-like"/>
    <property type="match status" value="1"/>
</dbReference>
<evidence type="ECO:0000313" key="4">
    <source>
        <dbReference type="Proteomes" id="UP000019377"/>
    </source>
</evidence>
<gene>
    <name evidence="3" type="ORF">PSEUBRA_SCAF15g05600</name>
</gene>
<name>V5EDQ5_KALBG</name>
<dbReference type="PANTHER" id="PTHR46467">
    <property type="entry name" value="TETHER CONTAINING UBX DOMAIN FOR GLUT4"/>
    <property type="match status" value="1"/>
</dbReference>
<evidence type="ECO:0000313" key="3">
    <source>
        <dbReference type="EMBL" id="EST08586.1"/>
    </source>
</evidence>
<accession>V5EDQ5</accession>
<dbReference type="GO" id="GO:0012506">
    <property type="term" value="C:vesicle membrane"/>
    <property type="evidence" value="ECO:0007669"/>
    <property type="project" value="TreeGrafter"/>
</dbReference>
<feature type="domain" description="UBX" evidence="2">
    <location>
        <begin position="94"/>
        <end position="177"/>
    </location>
</feature>
<dbReference type="GO" id="GO:0005737">
    <property type="term" value="C:cytoplasm"/>
    <property type="evidence" value="ECO:0007669"/>
    <property type="project" value="TreeGrafter"/>
</dbReference>
<organism evidence="3 4">
    <name type="scientific">Kalmanozyma brasiliensis (strain GHG001)</name>
    <name type="common">Yeast</name>
    <name type="synonym">Pseudozyma brasiliensis</name>
    <dbReference type="NCBI Taxonomy" id="1365824"/>
    <lineage>
        <taxon>Eukaryota</taxon>
        <taxon>Fungi</taxon>
        <taxon>Dikarya</taxon>
        <taxon>Basidiomycota</taxon>
        <taxon>Ustilaginomycotina</taxon>
        <taxon>Ustilaginomycetes</taxon>
        <taxon>Ustilaginales</taxon>
        <taxon>Ustilaginaceae</taxon>
        <taxon>Kalmanozyma</taxon>
    </lineage>
</organism>
<protein>
    <recommendedName>
        <fullName evidence="2">UBX domain-containing protein</fullName>
    </recommendedName>
</protein>
<dbReference type="Pfam" id="PF00789">
    <property type="entry name" value="UBX"/>
    <property type="match status" value="1"/>
</dbReference>
<dbReference type="GO" id="GO:0005634">
    <property type="term" value="C:nucleus"/>
    <property type="evidence" value="ECO:0007669"/>
    <property type="project" value="TreeGrafter"/>
</dbReference>
<dbReference type="PANTHER" id="PTHR46467:SF1">
    <property type="entry name" value="TETHER CONTAINING UBX DOMAIN FOR GLUT4"/>
    <property type="match status" value="1"/>
</dbReference>
<dbReference type="SMART" id="SM00166">
    <property type="entry name" value="UBX"/>
    <property type="match status" value="1"/>
</dbReference>
<dbReference type="HOGENOM" id="CLU_072390_0_0_1"/>
<dbReference type="OMA" id="FRYFRAP"/>
<dbReference type="InterPro" id="IPR029071">
    <property type="entry name" value="Ubiquitin-like_domsf"/>
</dbReference>
<keyword evidence="4" id="KW-1185">Reference proteome</keyword>
<dbReference type="Proteomes" id="UP000019377">
    <property type="component" value="Unassembled WGS sequence"/>
</dbReference>
<evidence type="ECO:0000259" key="2">
    <source>
        <dbReference type="PROSITE" id="PS50033"/>
    </source>
</evidence>
<feature type="compositionally biased region" description="Low complexity" evidence="1">
    <location>
        <begin position="7"/>
        <end position="19"/>
    </location>
</feature>
<feature type="region of interest" description="Disordered" evidence="1">
    <location>
        <begin position="1"/>
        <end position="49"/>
    </location>
</feature>
<dbReference type="OrthoDB" id="440781at2759"/>
<dbReference type="GO" id="GO:0006886">
    <property type="term" value="P:intracellular protein transport"/>
    <property type="evidence" value="ECO:0007669"/>
    <property type="project" value="TreeGrafter"/>
</dbReference>
<dbReference type="AlphaFoldDB" id="V5EDQ5"/>
<dbReference type="eggNOG" id="ENOG502S9F3">
    <property type="taxonomic scope" value="Eukaryota"/>
</dbReference>
<evidence type="ECO:0000256" key="1">
    <source>
        <dbReference type="SAM" id="MobiDB-lite"/>
    </source>
</evidence>
<dbReference type="PROSITE" id="PS50033">
    <property type="entry name" value="UBX"/>
    <property type="match status" value="1"/>
</dbReference>
<dbReference type="Gene3D" id="3.10.20.90">
    <property type="entry name" value="Phosphatidylinositol 3-kinase Catalytic Subunit, Chain A, domain 1"/>
    <property type="match status" value="1"/>
</dbReference>
<dbReference type="STRING" id="1365824.V5EDQ5"/>
<sequence length="245" mass="26794">MASNEQTSTPSGSSSAPSANAVRVFLPPTASSSSSSTIQPPLPAEDDLKPTPEELKAAFRSTIAQRHGPDAPLLTRALREREEARLGLHSSRNRTFTTVRIRVRFSDRTMIESTFNEADTIEAVYAFLHASLDEGVRGRGVVLYTAPPRVEYRREDKKVKGKTLRELGLIPSAVVNVKWEEVRMNSNGFPAPLKQELRGKAEPVPPPPSFDQPPPTANAAAQSSSSTTAKDAKPMPKWLKNIVKK</sequence>
<feature type="compositionally biased region" description="Pro residues" evidence="1">
    <location>
        <begin position="203"/>
        <end position="216"/>
    </location>
</feature>
<dbReference type="EMBL" id="KI545857">
    <property type="protein sequence ID" value="EST08586.1"/>
    <property type="molecule type" value="Genomic_DNA"/>
</dbReference>
<dbReference type="InterPro" id="IPR001012">
    <property type="entry name" value="UBX_dom"/>
</dbReference>
<feature type="compositionally biased region" description="Low complexity" evidence="1">
    <location>
        <begin position="217"/>
        <end position="229"/>
    </location>
</feature>
<feature type="region of interest" description="Disordered" evidence="1">
    <location>
        <begin position="189"/>
        <end position="245"/>
    </location>
</feature>